<proteinExistence type="predicted"/>
<organism evidence="1">
    <name type="scientific">Anguilla anguilla</name>
    <name type="common">European freshwater eel</name>
    <name type="synonym">Muraena anguilla</name>
    <dbReference type="NCBI Taxonomy" id="7936"/>
    <lineage>
        <taxon>Eukaryota</taxon>
        <taxon>Metazoa</taxon>
        <taxon>Chordata</taxon>
        <taxon>Craniata</taxon>
        <taxon>Vertebrata</taxon>
        <taxon>Euteleostomi</taxon>
        <taxon>Actinopterygii</taxon>
        <taxon>Neopterygii</taxon>
        <taxon>Teleostei</taxon>
        <taxon>Anguilliformes</taxon>
        <taxon>Anguillidae</taxon>
        <taxon>Anguilla</taxon>
    </lineage>
</organism>
<sequence length="69" mass="7606">MIDTGVNGNVSRLSTCVWITKTHFKTKCKQGHQLAKVSKAQARAQIDLKGGLSPCPFALSLDECPFGWW</sequence>
<dbReference type="AlphaFoldDB" id="A0A0E9XEJ4"/>
<accession>A0A0E9XEJ4</accession>
<name>A0A0E9XEJ4_ANGAN</name>
<reference evidence="1" key="1">
    <citation type="submission" date="2014-11" db="EMBL/GenBank/DDBJ databases">
        <authorList>
            <person name="Amaro Gonzalez C."/>
        </authorList>
    </citation>
    <scope>NUCLEOTIDE SEQUENCE</scope>
</reference>
<protein>
    <submittedName>
        <fullName evidence="1">Uncharacterized protein</fullName>
    </submittedName>
</protein>
<evidence type="ECO:0000313" key="1">
    <source>
        <dbReference type="EMBL" id="JAI00114.1"/>
    </source>
</evidence>
<dbReference type="EMBL" id="GBXM01008464">
    <property type="protein sequence ID" value="JAI00114.1"/>
    <property type="molecule type" value="Transcribed_RNA"/>
</dbReference>
<reference evidence="1" key="2">
    <citation type="journal article" date="2015" name="Fish Shellfish Immunol.">
        <title>Early steps in the European eel (Anguilla anguilla)-Vibrio vulnificus interaction in the gills: Role of the RtxA13 toxin.</title>
        <authorList>
            <person name="Callol A."/>
            <person name="Pajuelo D."/>
            <person name="Ebbesson L."/>
            <person name="Teles M."/>
            <person name="MacKenzie S."/>
            <person name="Amaro C."/>
        </authorList>
    </citation>
    <scope>NUCLEOTIDE SEQUENCE</scope>
</reference>